<proteinExistence type="predicted"/>
<dbReference type="AlphaFoldDB" id="A0A1B6F2I8"/>
<gene>
    <name evidence="1" type="ORF">g.2882</name>
</gene>
<organism evidence="1">
    <name type="scientific">Cuerna arida</name>
    <dbReference type="NCBI Taxonomy" id="1464854"/>
    <lineage>
        <taxon>Eukaryota</taxon>
        <taxon>Metazoa</taxon>
        <taxon>Ecdysozoa</taxon>
        <taxon>Arthropoda</taxon>
        <taxon>Hexapoda</taxon>
        <taxon>Insecta</taxon>
        <taxon>Pterygota</taxon>
        <taxon>Neoptera</taxon>
        <taxon>Paraneoptera</taxon>
        <taxon>Hemiptera</taxon>
        <taxon>Auchenorrhyncha</taxon>
        <taxon>Membracoidea</taxon>
        <taxon>Cicadellidae</taxon>
        <taxon>Cicadellinae</taxon>
        <taxon>Proconiini</taxon>
        <taxon>Cuerna</taxon>
    </lineage>
</organism>
<sequence>CDTSSFWLSDELKNEKSKIQELNNVGRKTKNKLIIKLTKELNLKFKEKLKKFKQEKFNQKVANSNNPAKTAWGLIHNEIGNKTRNFNNVNEIIVNGQCYTNPE</sequence>
<feature type="non-terminal residue" evidence="1">
    <location>
        <position position="103"/>
    </location>
</feature>
<reference evidence="1" key="1">
    <citation type="submission" date="2015-11" db="EMBL/GenBank/DDBJ databases">
        <title>De novo transcriptome assembly of four potential Pierce s Disease insect vectors from Arizona vineyards.</title>
        <authorList>
            <person name="Tassone E.E."/>
        </authorList>
    </citation>
    <scope>NUCLEOTIDE SEQUENCE</scope>
</reference>
<feature type="non-terminal residue" evidence="1">
    <location>
        <position position="1"/>
    </location>
</feature>
<name>A0A1B6F2I8_9HEMI</name>
<accession>A0A1B6F2I8</accession>
<dbReference type="EMBL" id="GECZ01025666">
    <property type="protein sequence ID" value="JAS44103.1"/>
    <property type="molecule type" value="Transcribed_RNA"/>
</dbReference>
<protein>
    <submittedName>
        <fullName evidence="1">Uncharacterized protein</fullName>
    </submittedName>
</protein>
<evidence type="ECO:0000313" key="1">
    <source>
        <dbReference type="EMBL" id="JAS44103.1"/>
    </source>
</evidence>